<dbReference type="EMBL" id="CAJNOE010000335">
    <property type="protein sequence ID" value="CAF1156709.1"/>
    <property type="molecule type" value="Genomic_DNA"/>
</dbReference>
<accession>A0A814T3Y3</accession>
<gene>
    <name evidence="2" type="ORF">IZO911_LOCUS26086</name>
</gene>
<name>A0A814T3Y3_9BILA</name>
<organism evidence="2 3">
    <name type="scientific">Adineta steineri</name>
    <dbReference type="NCBI Taxonomy" id="433720"/>
    <lineage>
        <taxon>Eukaryota</taxon>
        <taxon>Metazoa</taxon>
        <taxon>Spiralia</taxon>
        <taxon>Gnathifera</taxon>
        <taxon>Rotifera</taxon>
        <taxon>Eurotatoria</taxon>
        <taxon>Bdelloidea</taxon>
        <taxon>Adinetida</taxon>
        <taxon>Adinetidae</taxon>
        <taxon>Adineta</taxon>
    </lineage>
</organism>
<feature type="region of interest" description="Disordered" evidence="1">
    <location>
        <begin position="46"/>
        <end position="67"/>
    </location>
</feature>
<comment type="caution">
    <text evidence="2">The sequence shown here is derived from an EMBL/GenBank/DDBJ whole genome shotgun (WGS) entry which is preliminary data.</text>
</comment>
<reference evidence="2" key="1">
    <citation type="submission" date="2021-02" db="EMBL/GenBank/DDBJ databases">
        <authorList>
            <person name="Nowell W R."/>
        </authorList>
    </citation>
    <scope>NUCLEOTIDE SEQUENCE</scope>
</reference>
<evidence type="ECO:0000313" key="2">
    <source>
        <dbReference type="EMBL" id="CAF1156709.1"/>
    </source>
</evidence>
<sequence>MKGYSILPKNTMNYLTELMNQILNRRQQHLERRNDFIQIMVDHEEQVKHDEQEQQQIETLTKSNMLN</sequence>
<evidence type="ECO:0000313" key="3">
    <source>
        <dbReference type="Proteomes" id="UP000663860"/>
    </source>
</evidence>
<proteinExistence type="predicted"/>
<evidence type="ECO:0000256" key="1">
    <source>
        <dbReference type="SAM" id="MobiDB-lite"/>
    </source>
</evidence>
<protein>
    <submittedName>
        <fullName evidence="2">Uncharacterized protein</fullName>
    </submittedName>
</protein>
<dbReference type="AlphaFoldDB" id="A0A814T3Y3"/>
<dbReference type="Proteomes" id="UP000663860">
    <property type="component" value="Unassembled WGS sequence"/>
</dbReference>
<feature type="compositionally biased region" description="Polar residues" evidence="1">
    <location>
        <begin position="54"/>
        <end position="67"/>
    </location>
</feature>